<keyword evidence="8 13" id="KW-0812">Transmembrane</keyword>
<dbReference type="InterPro" id="IPR004513">
    <property type="entry name" value="FtsX"/>
</dbReference>
<evidence type="ECO:0000256" key="6">
    <source>
        <dbReference type="ARBA" id="ARBA00022519"/>
    </source>
</evidence>
<evidence type="ECO:0000256" key="11">
    <source>
        <dbReference type="ARBA" id="ARBA00023306"/>
    </source>
</evidence>
<dbReference type="Proteomes" id="UP000662904">
    <property type="component" value="Chromosome"/>
</dbReference>
<feature type="transmembrane region" description="Helical" evidence="13">
    <location>
        <begin position="215"/>
        <end position="236"/>
    </location>
</feature>
<evidence type="ECO:0000259" key="15">
    <source>
        <dbReference type="Pfam" id="PF18075"/>
    </source>
</evidence>
<dbReference type="AlphaFoldDB" id="A0A8A0RR56"/>
<dbReference type="NCBIfam" id="TIGR00439">
    <property type="entry name" value="FtsX_Gneg"/>
    <property type="match status" value="1"/>
</dbReference>
<feature type="domain" description="ABC3 transporter permease C-terminal" evidence="14">
    <location>
        <begin position="176"/>
        <end position="293"/>
    </location>
</feature>
<feature type="transmembrane region" description="Helical" evidence="13">
    <location>
        <begin position="21"/>
        <end position="44"/>
    </location>
</feature>
<evidence type="ECO:0000256" key="12">
    <source>
        <dbReference type="PIRNR" id="PIRNR003097"/>
    </source>
</evidence>
<dbReference type="GO" id="GO:0051301">
    <property type="term" value="P:cell division"/>
    <property type="evidence" value="ECO:0007669"/>
    <property type="project" value="UniProtKB-KW"/>
</dbReference>
<proteinExistence type="inferred from homology"/>
<keyword evidence="9 13" id="KW-1133">Transmembrane helix</keyword>
<dbReference type="Pfam" id="PF02687">
    <property type="entry name" value="FtsX"/>
    <property type="match status" value="1"/>
</dbReference>
<evidence type="ECO:0000256" key="10">
    <source>
        <dbReference type="ARBA" id="ARBA00023136"/>
    </source>
</evidence>
<dbReference type="Pfam" id="PF18075">
    <property type="entry name" value="FtsX_ECD"/>
    <property type="match status" value="1"/>
</dbReference>
<evidence type="ECO:0000256" key="9">
    <source>
        <dbReference type="ARBA" id="ARBA00022989"/>
    </source>
</evidence>
<dbReference type="GO" id="GO:0005886">
    <property type="term" value="C:plasma membrane"/>
    <property type="evidence" value="ECO:0007669"/>
    <property type="project" value="UniProtKB-SubCell"/>
</dbReference>
<evidence type="ECO:0000256" key="3">
    <source>
        <dbReference type="ARBA" id="ARBA00011160"/>
    </source>
</evidence>
<evidence type="ECO:0000256" key="2">
    <source>
        <dbReference type="ARBA" id="ARBA00007379"/>
    </source>
</evidence>
<gene>
    <name evidence="16" type="primary">ftsX</name>
    <name evidence="16" type="ORF">H0A61_02777</name>
</gene>
<comment type="subcellular location">
    <subcellularLocation>
        <location evidence="1">Cell inner membrane</location>
        <topology evidence="1">Multi-pass membrane protein</topology>
    </subcellularLocation>
    <subcellularLocation>
        <location evidence="12">Cell membrane</location>
    </subcellularLocation>
</comment>
<evidence type="ECO:0000313" key="16">
    <source>
        <dbReference type="EMBL" id="QSQ10372.1"/>
    </source>
</evidence>
<keyword evidence="10 12" id="KW-0472">Membrane</keyword>
<accession>A0A8A0RR56</accession>
<reference evidence="16" key="1">
    <citation type="submission" date="2020-07" db="EMBL/GenBank/DDBJ databases">
        <title>Koleobacter methoxysyntrophicus gen. nov., sp. nov., a novel anaerobic bacterium isolated from deep subsurface oil field and proposal of Koleobacterales ord. nov. in the phylum Firmicutes.</title>
        <authorList>
            <person name="Sakamoto S."/>
            <person name="Tamaki H."/>
        </authorList>
    </citation>
    <scope>NUCLEOTIDE SEQUENCE</scope>
    <source>
        <strain evidence="16">NRmbB1</strain>
    </source>
</reference>
<dbReference type="RefSeq" id="WP_206707681.1">
    <property type="nucleotide sequence ID" value="NZ_CP059066.1"/>
</dbReference>
<comment type="subunit">
    <text evidence="3">Forms a membrane-associated complex with FtsE.</text>
</comment>
<evidence type="ECO:0000256" key="5">
    <source>
        <dbReference type="ARBA" id="ARBA00022475"/>
    </source>
</evidence>
<organism evidence="16 17">
    <name type="scientific">Koleobacter methoxysyntrophicus</name>
    <dbReference type="NCBI Taxonomy" id="2751313"/>
    <lineage>
        <taxon>Bacteria</taxon>
        <taxon>Bacillati</taxon>
        <taxon>Bacillota</taxon>
        <taxon>Clostridia</taxon>
        <taxon>Koleobacterales</taxon>
        <taxon>Koleobacteraceae</taxon>
        <taxon>Koleobacter</taxon>
    </lineage>
</organism>
<protein>
    <recommendedName>
        <fullName evidence="4 12">Cell division protein FtsX</fullName>
    </recommendedName>
</protein>
<evidence type="ECO:0000256" key="4">
    <source>
        <dbReference type="ARBA" id="ARBA00021907"/>
    </source>
</evidence>
<dbReference type="PANTHER" id="PTHR47755:SF1">
    <property type="entry name" value="CELL DIVISION PROTEIN FTSX"/>
    <property type="match status" value="1"/>
</dbReference>
<evidence type="ECO:0000259" key="14">
    <source>
        <dbReference type="Pfam" id="PF02687"/>
    </source>
</evidence>
<dbReference type="InterPro" id="IPR003838">
    <property type="entry name" value="ABC3_permease_C"/>
</dbReference>
<keyword evidence="6" id="KW-0997">Cell inner membrane</keyword>
<feature type="domain" description="FtsX extracellular" evidence="15">
    <location>
        <begin position="59"/>
        <end position="152"/>
    </location>
</feature>
<keyword evidence="7 12" id="KW-0132">Cell division</keyword>
<name>A0A8A0RR56_9FIRM</name>
<dbReference type="KEGG" id="kme:H0A61_02777"/>
<comment type="function">
    <text evidence="12">Part of the ABC transporter FtsEX involved in asymmetric cellular division facilitating the initiation of sporulation.</text>
</comment>
<dbReference type="PIRSF" id="PIRSF003097">
    <property type="entry name" value="FtsX"/>
    <property type="match status" value="1"/>
</dbReference>
<sequence>MKFRTFGYFIKEGMASLGRNSLMSLASIGSVASALIILGIFLIITLNFNFIVDTVESQVEITAYLDDSLMDEEISRIGRELIQVHGVREVTFVSREQALKEFREQLGDKEGLLAAMEKDNPLPNSYRIKTQNPEVVKDVANMIGRIEGIDEVKYGKEIVDKLFKITGIIRFVGIGVMAVLSIISIFIISNTIKLTVYARRREIEIMKYIGATDWFIRWPFLIEGMVLGFLGSLIAVGVLNVAYYYLFNFVVLNIPIITLLPFDVFLYDLSIWFLGIGTFIGTVGSGISIRRFLRV</sequence>
<evidence type="ECO:0000256" key="1">
    <source>
        <dbReference type="ARBA" id="ARBA00004429"/>
    </source>
</evidence>
<evidence type="ECO:0000313" key="17">
    <source>
        <dbReference type="Proteomes" id="UP000662904"/>
    </source>
</evidence>
<keyword evidence="17" id="KW-1185">Reference proteome</keyword>
<feature type="transmembrane region" description="Helical" evidence="13">
    <location>
        <begin position="168"/>
        <end position="194"/>
    </location>
</feature>
<feature type="transmembrane region" description="Helical" evidence="13">
    <location>
        <begin position="269"/>
        <end position="289"/>
    </location>
</feature>
<evidence type="ECO:0000256" key="7">
    <source>
        <dbReference type="ARBA" id="ARBA00022618"/>
    </source>
</evidence>
<dbReference type="InterPro" id="IPR047590">
    <property type="entry name" value="FtsX_proteobact-type"/>
</dbReference>
<dbReference type="EMBL" id="CP059066">
    <property type="protein sequence ID" value="QSQ10372.1"/>
    <property type="molecule type" value="Genomic_DNA"/>
</dbReference>
<dbReference type="Gene3D" id="3.30.70.3040">
    <property type="match status" value="1"/>
</dbReference>
<feature type="transmembrane region" description="Helical" evidence="13">
    <location>
        <begin position="242"/>
        <end position="262"/>
    </location>
</feature>
<dbReference type="InterPro" id="IPR040690">
    <property type="entry name" value="FtsX_ECD"/>
</dbReference>
<keyword evidence="5 12" id="KW-1003">Cell membrane</keyword>
<dbReference type="NCBIfam" id="NF038347">
    <property type="entry name" value="FtsX_Gpos"/>
    <property type="match status" value="1"/>
</dbReference>
<dbReference type="PANTHER" id="PTHR47755">
    <property type="entry name" value="CELL DIVISION PROTEIN FTSX"/>
    <property type="match status" value="1"/>
</dbReference>
<evidence type="ECO:0000256" key="8">
    <source>
        <dbReference type="ARBA" id="ARBA00022692"/>
    </source>
</evidence>
<evidence type="ECO:0000256" key="13">
    <source>
        <dbReference type="SAM" id="Phobius"/>
    </source>
</evidence>
<dbReference type="InterPro" id="IPR058204">
    <property type="entry name" value="FtsX_firmicutes-type"/>
</dbReference>
<comment type="similarity">
    <text evidence="2 12">Belongs to the ABC-4 integral membrane protein family. FtsX subfamily.</text>
</comment>
<keyword evidence="11 12" id="KW-0131">Cell cycle</keyword>